<dbReference type="STRING" id="1385510.GCA_000425205_02568"/>
<accession>A0A0A5I5M7</accession>
<name>A0A0A5I5M7_9BACI</name>
<dbReference type="RefSeq" id="WP_026800898.1">
    <property type="nucleotide sequence ID" value="NZ_AULI01000011.1"/>
</dbReference>
<dbReference type="PROSITE" id="PS00211">
    <property type="entry name" value="ABC_TRANSPORTER_1"/>
    <property type="match status" value="1"/>
</dbReference>
<dbReference type="InterPro" id="IPR003593">
    <property type="entry name" value="AAA+_ATPase"/>
</dbReference>
<evidence type="ECO:0000256" key="2">
    <source>
        <dbReference type="ARBA" id="ARBA00022840"/>
    </source>
</evidence>
<dbReference type="SMART" id="SM00382">
    <property type="entry name" value="AAA"/>
    <property type="match status" value="2"/>
</dbReference>
<dbReference type="PROSITE" id="PS50893">
    <property type="entry name" value="ABC_TRANSPORTER_2"/>
    <property type="match status" value="1"/>
</dbReference>
<dbReference type="Proteomes" id="UP000030528">
    <property type="component" value="Unassembled WGS sequence"/>
</dbReference>
<reference evidence="4 5" key="1">
    <citation type="submission" date="2013-08" db="EMBL/GenBank/DDBJ databases">
        <authorList>
            <person name="Huang J."/>
            <person name="Wang G."/>
        </authorList>
    </citation>
    <scope>NUCLEOTIDE SEQUENCE [LARGE SCALE GENOMIC DNA]</scope>
    <source>
        <strain evidence="4 5">JSM 076056</strain>
    </source>
</reference>
<evidence type="ECO:0000313" key="4">
    <source>
        <dbReference type="EMBL" id="KGX91132.1"/>
    </source>
</evidence>
<sequence>MKGNILIQSMTYQHPSMTEPLFQNVSVSIHDGWKLGLVGRNGRGKTSFLNLLRKKLHYEGVIQFNLEFTYFPDYPVQNEGETTLDMLTRRNKTVEVWEIERELSYMRLPEDILERDFYTLSGGEQVKVLLIELFLNDHAFPLIDEPTNNLDLDGRQIVGAYLRRKSGYIVVSHDEAFLNMFVDHILAINKQSVDLIAGNVETWKYEKANADALSKEKNEKLKSEINRLSDVSTVVNSWGNKRENSTKDASERRLAAKQMKRAKAIKKRTEDMIEEKRGLINNIEEPADLKMRVSHPIKRVASFRDFSILRDGMPLFEPITFEIHPGDRCFIEGKNGIGKSTLLSYIRGDRSLETMGDVELKVPRNTSMLSQNNGEEDYPSLLAQLTAKEKEAYWHFLHQLGMKRTQFKASSSNHWSSGEQRKMFLANALLGENELFIWDEVTNSLDLYVINQLMEAINTYEPTMIAVDHNEAYVEAVATKRISLRPYT</sequence>
<protein>
    <submittedName>
        <fullName evidence="4">ABC transporter ATP-binding protein</fullName>
    </submittedName>
</protein>
<evidence type="ECO:0000259" key="3">
    <source>
        <dbReference type="PROSITE" id="PS50893"/>
    </source>
</evidence>
<dbReference type="InterPro" id="IPR027417">
    <property type="entry name" value="P-loop_NTPase"/>
</dbReference>
<gene>
    <name evidence="4" type="ORF">N781_05450</name>
</gene>
<dbReference type="GO" id="GO:0016887">
    <property type="term" value="F:ATP hydrolysis activity"/>
    <property type="evidence" value="ECO:0007669"/>
    <property type="project" value="InterPro"/>
</dbReference>
<comment type="caution">
    <text evidence="4">The sequence shown here is derived from an EMBL/GenBank/DDBJ whole genome shotgun (WGS) entry which is preliminary data.</text>
</comment>
<dbReference type="OrthoDB" id="9760950at2"/>
<proteinExistence type="predicted"/>
<dbReference type="InterPro" id="IPR003439">
    <property type="entry name" value="ABC_transporter-like_ATP-bd"/>
</dbReference>
<dbReference type="SUPFAM" id="SSF52540">
    <property type="entry name" value="P-loop containing nucleoside triphosphate hydrolases"/>
    <property type="match status" value="2"/>
</dbReference>
<keyword evidence="1" id="KW-0547">Nucleotide-binding</keyword>
<evidence type="ECO:0000256" key="1">
    <source>
        <dbReference type="ARBA" id="ARBA00022741"/>
    </source>
</evidence>
<dbReference type="AlphaFoldDB" id="A0A0A5I5M7"/>
<dbReference type="eggNOG" id="COG0488">
    <property type="taxonomic scope" value="Bacteria"/>
</dbReference>
<keyword evidence="2 4" id="KW-0067">ATP-binding</keyword>
<dbReference type="PANTHER" id="PTHR42855">
    <property type="entry name" value="ABC TRANSPORTER ATP-BINDING SUBUNIT"/>
    <property type="match status" value="1"/>
</dbReference>
<dbReference type="Pfam" id="PF00005">
    <property type="entry name" value="ABC_tran"/>
    <property type="match status" value="2"/>
</dbReference>
<dbReference type="InterPro" id="IPR017871">
    <property type="entry name" value="ABC_transporter-like_CS"/>
</dbReference>
<dbReference type="InterPro" id="IPR051309">
    <property type="entry name" value="ABCF_ATPase"/>
</dbReference>
<feature type="domain" description="ABC transporter" evidence="3">
    <location>
        <begin position="5"/>
        <end position="215"/>
    </location>
</feature>
<dbReference type="Gene3D" id="3.40.50.300">
    <property type="entry name" value="P-loop containing nucleotide triphosphate hydrolases"/>
    <property type="match status" value="2"/>
</dbReference>
<dbReference type="GO" id="GO:0005524">
    <property type="term" value="F:ATP binding"/>
    <property type="evidence" value="ECO:0007669"/>
    <property type="project" value="UniProtKB-KW"/>
</dbReference>
<evidence type="ECO:0000313" key="5">
    <source>
        <dbReference type="Proteomes" id="UP000030528"/>
    </source>
</evidence>
<organism evidence="4 5">
    <name type="scientific">Pontibacillus halophilus JSM 076056 = DSM 19796</name>
    <dbReference type="NCBI Taxonomy" id="1385510"/>
    <lineage>
        <taxon>Bacteria</taxon>
        <taxon>Bacillati</taxon>
        <taxon>Bacillota</taxon>
        <taxon>Bacilli</taxon>
        <taxon>Bacillales</taxon>
        <taxon>Bacillaceae</taxon>
        <taxon>Pontibacillus</taxon>
    </lineage>
</organism>
<keyword evidence="5" id="KW-1185">Reference proteome</keyword>
<dbReference type="EMBL" id="AVPE01000011">
    <property type="protein sequence ID" value="KGX91132.1"/>
    <property type="molecule type" value="Genomic_DNA"/>
</dbReference>
<dbReference type="PANTHER" id="PTHR42855:SF2">
    <property type="entry name" value="DRUG RESISTANCE ABC TRANSPORTER,ATP-BINDING PROTEIN"/>
    <property type="match status" value="1"/>
</dbReference>